<accession>A0A9J5YEG9</accession>
<evidence type="ECO:0000256" key="2">
    <source>
        <dbReference type="ARBA" id="ARBA00022801"/>
    </source>
</evidence>
<sequence>MGQKIMKTSWTLKKYYFIICILLLLQHVYSNKIINGLEEEVKKSEFPNGFLFGTSTSAYQVEGAYIEDGRSLSNWDTYCHISGRIPNGGSGDIANDHYHRYLVLGMFMVMVKKSNQIAIQIKPISKIHICFILIRFGFKF</sequence>
<evidence type="ECO:0000256" key="1">
    <source>
        <dbReference type="ARBA" id="ARBA00010838"/>
    </source>
</evidence>
<dbReference type="GO" id="GO:0005975">
    <property type="term" value="P:carbohydrate metabolic process"/>
    <property type="evidence" value="ECO:0007669"/>
    <property type="project" value="InterPro"/>
</dbReference>
<dbReference type="InterPro" id="IPR001360">
    <property type="entry name" value="Glyco_hydro_1"/>
</dbReference>
<dbReference type="Gene3D" id="3.20.20.80">
    <property type="entry name" value="Glycosidases"/>
    <property type="match status" value="1"/>
</dbReference>
<keyword evidence="5" id="KW-1185">Reference proteome</keyword>
<keyword evidence="2" id="KW-0378">Hydrolase</keyword>
<dbReference type="InterPro" id="IPR033132">
    <property type="entry name" value="GH_1_N_CS"/>
</dbReference>
<reference evidence="4 5" key="1">
    <citation type="submission" date="2020-09" db="EMBL/GenBank/DDBJ databases">
        <title>De no assembly of potato wild relative species, Solanum commersonii.</title>
        <authorList>
            <person name="Cho K."/>
        </authorList>
    </citation>
    <scope>NUCLEOTIDE SEQUENCE [LARGE SCALE GENOMIC DNA]</scope>
    <source>
        <strain evidence="4">LZ3.2</strain>
        <tissue evidence="4">Leaf</tissue>
    </source>
</reference>
<comment type="caution">
    <text evidence="4">The sequence shown here is derived from an EMBL/GenBank/DDBJ whole genome shotgun (WGS) entry which is preliminary data.</text>
</comment>
<name>A0A9J5YEG9_SOLCO</name>
<dbReference type="PROSITE" id="PS00653">
    <property type="entry name" value="GLYCOSYL_HYDROL_F1_2"/>
    <property type="match status" value="1"/>
</dbReference>
<gene>
    <name evidence="4" type="ORF">H5410_038892</name>
</gene>
<dbReference type="PANTHER" id="PTHR10353:SF300">
    <property type="entry name" value="BETA-GLUCOSIDASE 18-LIKE"/>
    <property type="match status" value="1"/>
</dbReference>
<evidence type="ECO:0000313" key="5">
    <source>
        <dbReference type="Proteomes" id="UP000824120"/>
    </source>
</evidence>
<evidence type="ECO:0000313" key="4">
    <source>
        <dbReference type="EMBL" id="KAG5597660.1"/>
    </source>
</evidence>
<dbReference type="SUPFAM" id="SSF51445">
    <property type="entry name" value="(Trans)glycosidases"/>
    <property type="match status" value="1"/>
</dbReference>
<dbReference type="Pfam" id="PF00232">
    <property type="entry name" value="Glyco_hydro_1"/>
    <property type="match status" value="1"/>
</dbReference>
<evidence type="ECO:0000256" key="3">
    <source>
        <dbReference type="RuleBase" id="RU003690"/>
    </source>
</evidence>
<protein>
    <recommendedName>
        <fullName evidence="6">Beta-glucosidase</fullName>
    </recommendedName>
</protein>
<dbReference type="AlphaFoldDB" id="A0A9J5YEG9"/>
<dbReference type="Proteomes" id="UP000824120">
    <property type="component" value="Chromosome 7"/>
</dbReference>
<comment type="similarity">
    <text evidence="1 3">Belongs to the glycosyl hydrolase 1 family.</text>
</comment>
<dbReference type="OrthoDB" id="65569at2759"/>
<dbReference type="GO" id="GO:0008422">
    <property type="term" value="F:beta-glucosidase activity"/>
    <property type="evidence" value="ECO:0007669"/>
    <property type="project" value="TreeGrafter"/>
</dbReference>
<dbReference type="PANTHER" id="PTHR10353">
    <property type="entry name" value="GLYCOSYL HYDROLASE"/>
    <property type="match status" value="1"/>
</dbReference>
<dbReference type="EMBL" id="JACXVP010000007">
    <property type="protein sequence ID" value="KAG5597660.1"/>
    <property type="molecule type" value="Genomic_DNA"/>
</dbReference>
<proteinExistence type="inferred from homology"/>
<dbReference type="InterPro" id="IPR017853">
    <property type="entry name" value="GH"/>
</dbReference>
<organism evidence="4 5">
    <name type="scientific">Solanum commersonii</name>
    <name type="common">Commerson's wild potato</name>
    <name type="synonym">Commerson's nightshade</name>
    <dbReference type="NCBI Taxonomy" id="4109"/>
    <lineage>
        <taxon>Eukaryota</taxon>
        <taxon>Viridiplantae</taxon>
        <taxon>Streptophyta</taxon>
        <taxon>Embryophyta</taxon>
        <taxon>Tracheophyta</taxon>
        <taxon>Spermatophyta</taxon>
        <taxon>Magnoliopsida</taxon>
        <taxon>eudicotyledons</taxon>
        <taxon>Gunneridae</taxon>
        <taxon>Pentapetalae</taxon>
        <taxon>asterids</taxon>
        <taxon>lamiids</taxon>
        <taxon>Solanales</taxon>
        <taxon>Solanaceae</taxon>
        <taxon>Solanoideae</taxon>
        <taxon>Solaneae</taxon>
        <taxon>Solanum</taxon>
    </lineage>
</organism>
<evidence type="ECO:0008006" key="6">
    <source>
        <dbReference type="Google" id="ProtNLM"/>
    </source>
</evidence>